<dbReference type="PANTHER" id="PTHR33112:SF9">
    <property type="entry name" value="HETEROKARYON INCOMPATIBILITY DOMAIN-CONTAINING PROTEIN"/>
    <property type="match status" value="1"/>
</dbReference>
<dbReference type="Proteomes" id="UP001305414">
    <property type="component" value="Unassembled WGS sequence"/>
</dbReference>
<accession>A0AAN7UEX3</accession>
<dbReference type="EMBL" id="JAWHQM010000002">
    <property type="protein sequence ID" value="KAK5624914.1"/>
    <property type="molecule type" value="Genomic_DNA"/>
</dbReference>
<feature type="domain" description="Heterokaryon incompatibility" evidence="2">
    <location>
        <begin position="189"/>
        <end position="345"/>
    </location>
</feature>
<organism evidence="3 4">
    <name type="scientific">Xylaria bambusicola</name>
    <dbReference type="NCBI Taxonomy" id="326684"/>
    <lineage>
        <taxon>Eukaryota</taxon>
        <taxon>Fungi</taxon>
        <taxon>Dikarya</taxon>
        <taxon>Ascomycota</taxon>
        <taxon>Pezizomycotina</taxon>
        <taxon>Sordariomycetes</taxon>
        <taxon>Xylariomycetidae</taxon>
        <taxon>Xylariales</taxon>
        <taxon>Xylariaceae</taxon>
        <taxon>Xylaria</taxon>
    </lineage>
</organism>
<protein>
    <recommendedName>
        <fullName evidence="2">Heterokaryon incompatibility domain-containing protein</fullName>
    </recommendedName>
</protein>
<dbReference type="AlphaFoldDB" id="A0AAN7UEX3"/>
<comment type="caution">
    <text evidence="3">The sequence shown here is derived from an EMBL/GenBank/DDBJ whole genome shotgun (WGS) entry which is preliminary data.</text>
</comment>
<dbReference type="InterPro" id="IPR010730">
    <property type="entry name" value="HET"/>
</dbReference>
<evidence type="ECO:0000313" key="4">
    <source>
        <dbReference type="Proteomes" id="UP001305414"/>
    </source>
</evidence>
<name>A0AAN7UEX3_9PEZI</name>
<feature type="region of interest" description="Disordered" evidence="1">
    <location>
        <begin position="12"/>
        <end position="35"/>
    </location>
</feature>
<evidence type="ECO:0000259" key="2">
    <source>
        <dbReference type="Pfam" id="PF06985"/>
    </source>
</evidence>
<dbReference type="PANTHER" id="PTHR33112">
    <property type="entry name" value="DOMAIN PROTEIN, PUTATIVE-RELATED"/>
    <property type="match status" value="1"/>
</dbReference>
<sequence>MQNSRSFRLKDVVITNPRDSSDRGPESIPAPGRHHRSFEEQYAAWRMDCYVCSKMLSAQNFEDQENNPDAPYYTNYRLYLQSSGETFPRRYLWCVLELVKHNKFVQTLNIVSKSVGSGSESKPRAKEQFWTGHKSVAEFARLRLADCLEKHSRCSRSFLGGWKPSRLLDVSDDKIKLIPGAVLEAQEPYITLSHCWGKDQFLTLTPDSLPRFLAGVHISEFPLTFQETIVTVRRLRVRYLWIDCYCILQGDTDRAQSDWKQEALLMGRVYASSLLNIGALESNAPSGGLFRYAWFDNTDTAKIYWSPTRRDEVRPFRIDHDGQAGSLVGTKESSALMSRAWVLQECILAPRLLSFASGGLIWQCTQNTAVDGVPAGQYLTIFKTRDRRIRWTWFGRMGEDSSQWFNTLTDYCKARLTYPEKDLFAALNGVGAEFAKHIGCRYRLGILEAFLIHSLLYTTDNPLSKRDGTRPTWHWSYLYPNVDYERIRKSTFHQKRPKNLGLAYAFLHDDCDNSSEEYWPNLILIGRLMTKPPPWKHIEVHDSITESPDAHEVRFYLALFCRRYGPHKFRAIMCWGLVLVRAESGAYHRAGMWTGWGYRGDFYERFSGVRPELIVLE</sequence>
<gene>
    <name evidence="3" type="ORF">RRF57_000630</name>
</gene>
<evidence type="ECO:0000256" key="1">
    <source>
        <dbReference type="SAM" id="MobiDB-lite"/>
    </source>
</evidence>
<keyword evidence="4" id="KW-1185">Reference proteome</keyword>
<dbReference type="Pfam" id="PF06985">
    <property type="entry name" value="HET"/>
    <property type="match status" value="1"/>
</dbReference>
<proteinExistence type="predicted"/>
<reference evidence="3 4" key="1">
    <citation type="submission" date="2023-10" db="EMBL/GenBank/DDBJ databases">
        <title>Draft genome sequence of Xylaria bambusicola isolate GMP-LS, the root and basal stem rot pathogen of sugarcane in Indonesia.</title>
        <authorList>
            <person name="Selvaraj P."/>
            <person name="Muralishankar V."/>
            <person name="Muruganantham S."/>
            <person name="Sp S."/>
            <person name="Haryani S."/>
            <person name="Lau K.J.X."/>
            <person name="Naqvi N.I."/>
        </authorList>
    </citation>
    <scope>NUCLEOTIDE SEQUENCE [LARGE SCALE GENOMIC DNA]</scope>
    <source>
        <strain evidence="3">GMP-LS</strain>
    </source>
</reference>
<evidence type="ECO:0000313" key="3">
    <source>
        <dbReference type="EMBL" id="KAK5624914.1"/>
    </source>
</evidence>